<comment type="function">
    <text evidence="8 9">Required for the first step of histidine biosynthesis. May allow the feedback regulation of ATP phosphoribosyltransferase activity by histidine.</text>
</comment>
<feature type="binding site" evidence="10">
    <location>
        <position position="125"/>
    </location>
    <ligand>
        <name>L-histidine</name>
        <dbReference type="ChEBI" id="CHEBI:57595"/>
    </ligand>
</feature>
<dbReference type="SUPFAM" id="SSF55681">
    <property type="entry name" value="Class II aaRS and biotin synthetases"/>
    <property type="match status" value="1"/>
</dbReference>
<evidence type="ECO:0000256" key="10">
    <source>
        <dbReference type="PIRSR" id="PIRSR001549-1"/>
    </source>
</evidence>
<dbReference type="InterPro" id="IPR041715">
    <property type="entry name" value="HisRS-like_core"/>
</dbReference>
<dbReference type="EMBL" id="JAJEPS010000025">
    <property type="protein sequence ID" value="MCC2127605.1"/>
    <property type="molecule type" value="Genomic_DNA"/>
</dbReference>
<feature type="binding site" evidence="10">
    <location>
        <begin position="81"/>
        <end position="83"/>
    </location>
    <ligand>
        <name>L-histidine</name>
        <dbReference type="ChEBI" id="CHEBI:57595"/>
    </ligand>
</feature>
<dbReference type="PROSITE" id="PS50862">
    <property type="entry name" value="AA_TRNA_LIGASE_II"/>
    <property type="match status" value="1"/>
</dbReference>
<dbReference type="HAMAP" id="MF_00125">
    <property type="entry name" value="HisZ"/>
    <property type="match status" value="1"/>
</dbReference>
<evidence type="ECO:0000256" key="1">
    <source>
        <dbReference type="ARBA" id="ARBA00004496"/>
    </source>
</evidence>
<gene>
    <name evidence="9 12" type="primary">hisZ</name>
    <name evidence="12" type="ORF">LKD36_15750</name>
</gene>
<evidence type="ECO:0000256" key="5">
    <source>
        <dbReference type="ARBA" id="ARBA00022490"/>
    </source>
</evidence>
<dbReference type="NCBIfam" id="TIGR00443">
    <property type="entry name" value="hisZ_biosyn_reg"/>
    <property type="match status" value="1"/>
</dbReference>
<dbReference type="CDD" id="cd00773">
    <property type="entry name" value="HisRS-like_core"/>
    <property type="match status" value="1"/>
</dbReference>
<reference evidence="12 13" key="1">
    <citation type="submission" date="2021-10" db="EMBL/GenBank/DDBJ databases">
        <title>Anaerobic single-cell dispensing facilitates the cultivation of human gut bacteria.</title>
        <authorList>
            <person name="Afrizal A."/>
        </authorList>
    </citation>
    <scope>NUCLEOTIDE SEQUENCE [LARGE SCALE GENOMIC DNA]</scope>
    <source>
        <strain evidence="12 13">CLA-AA-H276</strain>
    </source>
</reference>
<sequence>MYKQILHTPEGVRDIYNGECRRKQYIQETLHQVLTGYGYEDIQTPTFEYFDVFSREVGTVPSRELYKFFDREGNTLVLRPDVTPSIVRAVAKYFAPEDMPVRLCYMANTFINSSDFQGRLKETTQIGAELIGDGSAEADAELLALVVESLLKTGLKEFQVSVGHADFFKSLLKEADLPEEMELELREFISNKNMFGVRELLDAAELSEQLKEALVKVPDLFGSVEILDVAESYAISEKAKASLQRLRRIYELLTFYGYEKYITFDLGVVSKYQYYTGIIFQAYTYGTGEPIAKGGRYDTLMDHFGKPAPAIGFVCVADRLLTALNRQNIKLDVDRPLTLLLYYPEESRKAIACAGELRSQGGPVELCCMAQDRTVDTYRDYASRKGTNRLCYYKDGNLVAEFLSTEQ</sequence>
<keyword evidence="12" id="KW-0808">Transferase</keyword>
<comment type="similarity">
    <text evidence="3 9">Belongs to the class-II aminoacyl-tRNA synthetase family. HisZ subfamily.</text>
</comment>
<dbReference type="GO" id="GO:0005737">
    <property type="term" value="C:cytoplasm"/>
    <property type="evidence" value="ECO:0007669"/>
    <property type="project" value="UniProtKB-SubCell"/>
</dbReference>
<dbReference type="PANTHER" id="PTHR43707:SF6">
    <property type="entry name" value="ATP PHOSPHORIBOSYLTRANSFERASE REGULATORY SUBUNIT"/>
    <property type="match status" value="1"/>
</dbReference>
<feature type="binding site" evidence="10">
    <location>
        <position position="129"/>
    </location>
    <ligand>
        <name>L-histidine</name>
        <dbReference type="ChEBI" id="CHEBI:57595"/>
    </ligand>
</feature>
<keyword evidence="12" id="KW-0328">Glycosyltransferase</keyword>
<dbReference type="GO" id="GO:0004821">
    <property type="term" value="F:histidine-tRNA ligase activity"/>
    <property type="evidence" value="ECO:0007669"/>
    <property type="project" value="TreeGrafter"/>
</dbReference>
<name>A0AAE3AD74_9FIRM</name>
<comment type="caution">
    <text evidence="12">The sequence shown here is derived from an EMBL/GenBank/DDBJ whole genome shotgun (WGS) entry which is preliminary data.</text>
</comment>
<feature type="binding site" evidence="10">
    <location>
        <begin position="274"/>
        <end position="275"/>
    </location>
    <ligand>
        <name>L-histidine</name>
        <dbReference type="ChEBI" id="CHEBI:57595"/>
    </ligand>
</feature>
<evidence type="ECO:0000313" key="13">
    <source>
        <dbReference type="Proteomes" id="UP001198220"/>
    </source>
</evidence>
<dbReference type="Proteomes" id="UP001198220">
    <property type="component" value="Unassembled WGS sequence"/>
</dbReference>
<keyword evidence="7 9" id="KW-0368">Histidine biosynthesis</keyword>
<comment type="miscellaneous">
    <text evidence="9">This function is generally fulfilled by the C-terminal part of HisG, which is missing in some bacteria such as this one.</text>
</comment>
<dbReference type="GO" id="GO:0016757">
    <property type="term" value="F:glycosyltransferase activity"/>
    <property type="evidence" value="ECO:0007669"/>
    <property type="project" value="UniProtKB-KW"/>
</dbReference>
<accession>A0AAE3AD74</accession>
<evidence type="ECO:0000256" key="9">
    <source>
        <dbReference type="HAMAP-Rule" id="MF_00125"/>
    </source>
</evidence>
<comment type="subcellular location">
    <subcellularLocation>
        <location evidence="1 9">Cytoplasm</location>
    </subcellularLocation>
</comment>
<evidence type="ECO:0000313" key="12">
    <source>
        <dbReference type="EMBL" id="MCC2127605.1"/>
    </source>
</evidence>
<dbReference type="RefSeq" id="WP_308460195.1">
    <property type="nucleotide sequence ID" value="NZ_JAJEPS010000025.1"/>
</dbReference>
<comment type="pathway">
    <text evidence="2 9">Amino-acid biosynthesis; L-histidine biosynthesis; L-histidine from 5-phospho-alpha-D-ribose 1-diphosphate: step 1/9.</text>
</comment>
<evidence type="ECO:0000259" key="11">
    <source>
        <dbReference type="PROSITE" id="PS50862"/>
    </source>
</evidence>
<evidence type="ECO:0000256" key="2">
    <source>
        <dbReference type="ARBA" id="ARBA00004667"/>
    </source>
</evidence>
<dbReference type="InterPro" id="IPR045864">
    <property type="entry name" value="aa-tRNA-synth_II/BPL/LPL"/>
</dbReference>
<evidence type="ECO:0000256" key="8">
    <source>
        <dbReference type="ARBA" id="ARBA00025246"/>
    </source>
</evidence>
<evidence type="ECO:0000256" key="6">
    <source>
        <dbReference type="ARBA" id="ARBA00022605"/>
    </source>
</evidence>
<feature type="domain" description="Aminoacyl-transfer RNA synthetases class-II family profile" evidence="11">
    <location>
        <begin position="1"/>
        <end position="344"/>
    </location>
</feature>
<dbReference type="PANTHER" id="PTHR43707">
    <property type="entry name" value="HISTIDYL-TRNA SYNTHETASE"/>
    <property type="match status" value="1"/>
</dbReference>
<dbReference type="Pfam" id="PF13393">
    <property type="entry name" value="tRNA-synt_His"/>
    <property type="match status" value="1"/>
</dbReference>
<dbReference type="GO" id="GO:0140096">
    <property type="term" value="F:catalytic activity, acting on a protein"/>
    <property type="evidence" value="ECO:0007669"/>
    <property type="project" value="UniProtKB-ARBA"/>
</dbReference>
<evidence type="ECO:0000256" key="4">
    <source>
        <dbReference type="ARBA" id="ARBA00020397"/>
    </source>
</evidence>
<comment type="subunit">
    <text evidence="9">Heteromultimer composed of HisG and HisZ subunits.</text>
</comment>
<dbReference type="InterPro" id="IPR004517">
    <property type="entry name" value="HisZ"/>
</dbReference>
<dbReference type="GO" id="GO:0000105">
    <property type="term" value="P:L-histidine biosynthetic process"/>
    <property type="evidence" value="ECO:0007669"/>
    <property type="project" value="UniProtKB-UniRule"/>
</dbReference>
<dbReference type="InterPro" id="IPR004516">
    <property type="entry name" value="HisRS/HisZ"/>
</dbReference>
<proteinExistence type="inferred from homology"/>
<dbReference type="InterPro" id="IPR006195">
    <property type="entry name" value="aa-tRNA-synth_II"/>
</dbReference>
<dbReference type="GO" id="GO:0006427">
    <property type="term" value="P:histidyl-tRNA aminoacylation"/>
    <property type="evidence" value="ECO:0007669"/>
    <property type="project" value="TreeGrafter"/>
</dbReference>
<dbReference type="Gene3D" id="3.30.930.10">
    <property type="entry name" value="Bira Bifunctional Protein, Domain 2"/>
    <property type="match status" value="1"/>
</dbReference>
<evidence type="ECO:0000256" key="3">
    <source>
        <dbReference type="ARBA" id="ARBA00005539"/>
    </source>
</evidence>
<keyword evidence="6 9" id="KW-0028">Amino-acid biosynthesis</keyword>
<dbReference type="AlphaFoldDB" id="A0AAE3AD74"/>
<keyword evidence="5 9" id="KW-0963">Cytoplasm</keyword>
<keyword evidence="13" id="KW-1185">Reference proteome</keyword>
<evidence type="ECO:0000256" key="7">
    <source>
        <dbReference type="ARBA" id="ARBA00023102"/>
    </source>
</evidence>
<dbReference type="PIRSF" id="PIRSF001549">
    <property type="entry name" value="His-tRNA_synth"/>
    <property type="match status" value="1"/>
</dbReference>
<organism evidence="12 13">
    <name type="scientific">Hominiventricola filiformis</name>
    <dbReference type="NCBI Taxonomy" id="2885352"/>
    <lineage>
        <taxon>Bacteria</taxon>
        <taxon>Bacillati</taxon>
        <taxon>Bacillota</taxon>
        <taxon>Clostridia</taxon>
        <taxon>Lachnospirales</taxon>
        <taxon>Lachnospiraceae</taxon>
        <taxon>Hominiventricola</taxon>
    </lineage>
</organism>
<protein>
    <recommendedName>
        <fullName evidence="4 9">ATP phosphoribosyltransferase regulatory subunit</fullName>
    </recommendedName>
</protein>